<keyword evidence="3" id="KW-1185">Reference proteome</keyword>
<reference evidence="2" key="1">
    <citation type="submission" date="2021-02" db="EMBL/GenBank/DDBJ databases">
        <authorList>
            <person name="Dougan E. K."/>
            <person name="Rhodes N."/>
            <person name="Thang M."/>
            <person name="Chan C."/>
        </authorList>
    </citation>
    <scope>NUCLEOTIDE SEQUENCE</scope>
</reference>
<dbReference type="PANTHER" id="PTHR47447:SF17">
    <property type="entry name" value="OS12G0638900 PROTEIN"/>
    <property type="match status" value="1"/>
</dbReference>
<accession>A0A812UQ16</accession>
<proteinExistence type="predicted"/>
<comment type="caution">
    <text evidence="2">The sequence shown here is derived from an EMBL/GenBank/DDBJ whole genome shotgun (WGS) entry which is preliminary data.</text>
</comment>
<evidence type="ECO:0000256" key="1">
    <source>
        <dbReference type="ARBA" id="ARBA00022737"/>
    </source>
</evidence>
<dbReference type="Proteomes" id="UP000604046">
    <property type="component" value="Unassembled WGS sequence"/>
</dbReference>
<evidence type="ECO:0000313" key="2">
    <source>
        <dbReference type="EMBL" id="CAE7588845.1"/>
    </source>
</evidence>
<evidence type="ECO:0000313" key="3">
    <source>
        <dbReference type="Proteomes" id="UP000604046"/>
    </source>
</evidence>
<dbReference type="EMBL" id="CAJNDS010002762">
    <property type="protein sequence ID" value="CAE7588845.1"/>
    <property type="molecule type" value="Genomic_DNA"/>
</dbReference>
<name>A0A812UQ16_9DINO</name>
<dbReference type="InterPro" id="IPR011990">
    <property type="entry name" value="TPR-like_helical_dom_sf"/>
</dbReference>
<keyword evidence="1" id="KW-0677">Repeat</keyword>
<dbReference type="Gene3D" id="1.25.40.10">
    <property type="entry name" value="Tetratricopeptide repeat domain"/>
    <property type="match status" value="1"/>
</dbReference>
<gene>
    <name evidence="2" type="ORF">SNAT2548_LOCUS33554</name>
</gene>
<organism evidence="2 3">
    <name type="scientific">Symbiodinium natans</name>
    <dbReference type="NCBI Taxonomy" id="878477"/>
    <lineage>
        <taxon>Eukaryota</taxon>
        <taxon>Sar</taxon>
        <taxon>Alveolata</taxon>
        <taxon>Dinophyceae</taxon>
        <taxon>Suessiales</taxon>
        <taxon>Symbiodiniaceae</taxon>
        <taxon>Symbiodinium</taxon>
    </lineage>
</organism>
<protein>
    <submittedName>
        <fullName evidence="2">Uncharacterized protein</fullName>
    </submittedName>
</protein>
<dbReference type="OrthoDB" id="438506at2759"/>
<dbReference type="NCBIfam" id="TIGR00756">
    <property type="entry name" value="PPR"/>
    <property type="match status" value="1"/>
</dbReference>
<sequence>MGLLCPGTLGPDPDITTFSACISAVAKGVPENGQLPVALLAEAVARRLSPDVIACTSVISACGKSPQWEMALEVLEMLRMQPGIQPNVVCFSAAISACAKGHFWEAAEMWAYVGLSGPVTPLHKNIRALSSSRTQYDGKGSKL</sequence>
<dbReference type="InterPro" id="IPR002885">
    <property type="entry name" value="PPR_rpt"/>
</dbReference>
<dbReference type="PANTHER" id="PTHR47447">
    <property type="entry name" value="OS03G0856100 PROTEIN"/>
    <property type="match status" value="1"/>
</dbReference>
<dbReference type="Pfam" id="PF13812">
    <property type="entry name" value="PPR_3"/>
    <property type="match status" value="1"/>
</dbReference>
<dbReference type="AlphaFoldDB" id="A0A812UQ16"/>